<dbReference type="Pfam" id="PF00135">
    <property type="entry name" value="COesterase"/>
    <property type="match status" value="2"/>
</dbReference>
<dbReference type="EC" id="3.1.1.-" evidence="3"/>
<feature type="compositionally biased region" description="Low complexity" evidence="4">
    <location>
        <begin position="15"/>
        <end position="33"/>
    </location>
</feature>
<dbReference type="InterPro" id="IPR029058">
    <property type="entry name" value="AB_hydrolase_fold"/>
</dbReference>
<evidence type="ECO:0000259" key="5">
    <source>
        <dbReference type="Pfam" id="PF00135"/>
    </source>
</evidence>
<gene>
    <name evidence="6" type="ORF">C6Y14_02340</name>
</gene>
<dbReference type="InterPro" id="IPR002018">
    <property type="entry name" value="CarbesteraseB"/>
</dbReference>
<organism evidence="6 7">
    <name type="scientific">Streptomyces dioscori</name>
    <dbReference type="NCBI Taxonomy" id="2109333"/>
    <lineage>
        <taxon>Bacteria</taxon>
        <taxon>Bacillati</taxon>
        <taxon>Actinomycetota</taxon>
        <taxon>Actinomycetes</taxon>
        <taxon>Kitasatosporales</taxon>
        <taxon>Streptomycetaceae</taxon>
        <taxon>Streptomyces</taxon>
        <taxon>Streptomyces aurantiacus group</taxon>
    </lineage>
</organism>
<evidence type="ECO:0000256" key="1">
    <source>
        <dbReference type="ARBA" id="ARBA00005964"/>
    </source>
</evidence>
<dbReference type="InterPro" id="IPR050309">
    <property type="entry name" value="Type-B_Carboxylest/Lipase"/>
</dbReference>
<dbReference type="RefSeq" id="WP_107014714.1">
    <property type="nucleotide sequence ID" value="NZ_KZ679038.1"/>
</dbReference>
<dbReference type="AlphaFoldDB" id="A0A2P8QFC8"/>
<feature type="domain" description="Carboxylesterase type B" evidence="5">
    <location>
        <begin position="36"/>
        <end position="344"/>
    </location>
</feature>
<evidence type="ECO:0000313" key="7">
    <source>
        <dbReference type="Proteomes" id="UP000240429"/>
    </source>
</evidence>
<evidence type="ECO:0000256" key="2">
    <source>
        <dbReference type="ARBA" id="ARBA00022801"/>
    </source>
</evidence>
<evidence type="ECO:0000256" key="3">
    <source>
        <dbReference type="RuleBase" id="RU361235"/>
    </source>
</evidence>
<comment type="similarity">
    <text evidence="1 3">Belongs to the type-B carboxylesterase/lipase family.</text>
</comment>
<dbReference type="GO" id="GO:0016787">
    <property type="term" value="F:hydrolase activity"/>
    <property type="evidence" value="ECO:0007669"/>
    <property type="project" value="UniProtKB-KW"/>
</dbReference>
<dbReference type="OrthoDB" id="3199405at2"/>
<protein>
    <recommendedName>
        <fullName evidence="3">Carboxylic ester hydrolase</fullName>
        <ecNumber evidence="3">3.1.1.-</ecNumber>
    </recommendedName>
</protein>
<feature type="region of interest" description="Disordered" evidence="4">
    <location>
        <begin position="441"/>
        <end position="497"/>
    </location>
</feature>
<dbReference type="Gene3D" id="3.40.50.1820">
    <property type="entry name" value="alpha/beta hydrolase"/>
    <property type="match status" value="1"/>
</dbReference>
<proteinExistence type="inferred from homology"/>
<feature type="region of interest" description="Disordered" evidence="4">
    <location>
        <begin position="1"/>
        <end position="33"/>
    </location>
</feature>
<dbReference type="PANTHER" id="PTHR11559">
    <property type="entry name" value="CARBOXYLESTERASE"/>
    <property type="match status" value="1"/>
</dbReference>
<evidence type="ECO:0000256" key="4">
    <source>
        <dbReference type="SAM" id="MobiDB-lite"/>
    </source>
</evidence>
<dbReference type="InterPro" id="IPR019826">
    <property type="entry name" value="Carboxylesterase_B_AS"/>
</dbReference>
<dbReference type="Proteomes" id="UP000240429">
    <property type="component" value="Unassembled WGS sequence"/>
</dbReference>
<accession>A0A2P8QFC8</accession>
<name>A0A2P8QFC8_9ACTN</name>
<feature type="domain" description="Carboxylesterase type B" evidence="5">
    <location>
        <begin position="352"/>
        <end position="472"/>
    </location>
</feature>
<dbReference type="PROSITE" id="PS00122">
    <property type="entry name" value="CARBOXYLESTERASE_B_1"/>
    <property type="match status" value="1"/>
</dbReference>
<keyword evidence="2 3" id="KW-0378">Hydrolase</keyword>
<keyword evidence="7" id="KW-1185">Reference proteome</keyword>
<comment type="caution">
    <text evidence="6">The sequence shown here is derived from an EMBL/GenBank/DDBJ whole genome shotgun (WGS) entry which is preliminary data.</text>
</comment>
<evidence type="ECO:0000313" key="6">
    <source>
        <dbReference type="EMBL" id="PSM44959.1"/>
    </source>
</evidence>
<sequence>MSGSRGSEPRVKETAAGAARVRAGGAGAPRARTGAGRLVGEWDGQVAVFRGIPFAAPPVGDLRWRPPRPPSSWDGERRAETFGPAPLQPQPPSDSVMYRTNFADRRALVMSEDCLHLNVWTPDPAPSAGGLPVMVWIHGGGNRYGHGSQDIHDGRALAGRGLVFVTLNHRLGALGFLAHPGLAAEDDLDASGNYGLLDIAAALTWVRTHIAAFGGDPDRVTLAGNSAGAAHICHLMAAPAARPLFRAALGQSASGVGRAEGPLPGQDEAQKRGLAYAEEFGGRDIDGLRRISGVELVVRGQFGPVVDGRILTEPTDDVFDTGRQHRVPLLVGTNRDEGTVYASAAQRSDAGAVGDARFVGPVWQWARAHAATGTPTWMYRFDRRPPLPPGLAEQATMVDLGVYHTAELPYVLDNLDRRPDWPWEDTDRRLAALMADTWARFVTTGDPGDPGDPGDRGGASGADLPPWPRFTGPDTSPALFFGDTVRQDVLRRPAPPT</sequence>
<dbReference type="SUPFAM" id="SSF53474">
    <property type="entry name" value="alpha/beta-Hydrolases"/>
    <property type="match status" value="1"/>
</dbReference>
<feature type="region of interest" description="Disordered" evidence="4">
    <location>
        <begin position="60"/>
        <end position="95"/>
    </location>
</feature>
<reference evidence="6 7" key="1">
    <citation type="submission" date="2018-03" db="EMBL/GenBank/DDBJ databases">
        <title>Streptomyces dioscori sp. nov., a novel endophytic actinobacterium isolated from bulbil of Dioscorea bulbifera L.</title>
        <authorList>
            <person name="Zhikuan W."/>
        </authorList>
    </citation>
    <scope>NUCLEOTIDE SEQUENCE [LARGE SCALE GENOMIC DNA]</scope>
    <source>
        <strain evidence="6 7">A217</strain>
    </source>
</reference>
<dbReference type="EMBL" id="PYBJ01000001">
    <property type="protein sequence ID" value="PSM44959.1"/>
    <property type="molecule type" value="Genomic_DNA"/>
</dbReference>